<proteinExistence type="predicted"/>
<dbReference type="InterPro" id="IPR018490">
    <property type="entry name" value="cNMP-bd_dom_sf"/>
</dbReference>
<protein>
    <submittedName>
        <fullName evidence="9">Solute carrier family 9 member C1</fullName>
    </submittedName>
</protein>
<evidence type="ECO:0000313" key="10">
    <source>
        <dbReference type="Proteomes" id="UP000805418"/>
    </source>
</evidence>
<keyword evidence="6" id="KW-0406">Ion transport</keyword>
<dbReference type="Gene3D" id="1.20.120.350">
    <property type="entry name" value="Voltage-gated potassium channels. Chain C"/>
    <property type="match status" value="1"/>
</dbReference>
<dbReference type="GeneTree" id="ENSGT00940000162055"/>
<reference evidence="9" key="3">
    <citation type="submission" date="2025-09" db="UniProtKB">
        <authorList>
            <consortium name="Ensembl"/>
        </authorList>
    </citation>
    <scope>IDENTIFICATION</scope>
    <source>
        <strain evidence="9">Boxer</strain>
    </source>
</reference>
<sequence>MDLNYTMSNFTLLTKGFPSIWLEFLRNTFINASDDLPKIILVLSLICTVGAFLNLHLKDFPIPLPVILFLIGCSFEILSFTSEQVQAYADAIQWMSPKLVFDMFTPIIIFNVAFDMDVYMLQKLFWQILLITIPGFLMNYTFILWYLASANKLFLKNTPWLLFSAILVSSDPMLTAAAIRDLGLSRSLVNLINGESLMTSIMSLIIFSGIEEINVNLQKKNHSITLDILLELWFYFLASFLFGILSSKLIQLWMSTVFGEDVNHISLSSSILYFIFFICEIVGMSGIFTLAIMGLFLNSTSFKPGVEVLLLEFWNCLSFVAFLMVFTFIGLLIPAHTYLYVSFYDIYYSLNIYFTLIVLRLLVFLLLSPLLSRFGHGFSWRWAFIMVWSEMKGTPNINMALLLAYSDLSFGSEREKSQILFHGVSVCLVTLIVNRFILPIAVSKLGLHDVTSTKYKSLHCTFQHFQELTKSAASALKFDKDLANADWNMVEKAIRLQNPYALSQGDTTEHQKVKCLDCNREIDETLNIEAMELANRRLLSAQIASYQRQYRNETLSQSAAQVLVGAAGSFGEKKEKYMSPETIKHYSESKKLLAFIRKVLLNWVYNTKKEKGIPSRYYFLRVCHKIVFTDEFEYVGYLVTLMNMFPIIISWIPKLSDIYEHELRHSNYSFLVLYIMEALLKLITPKLLQIIDQKMSHQQSFQYAILKGYVQGEADIMTIIDQISTSKHVKQVLLRRITKNTGNAMKELGYLEYDHPEIAVTMKTKEEINVMLNLAREIVRVFKSKGIIHKIESTEINKLIMAKKKEILDFQPVIKPLTVVEALHHIPWLDKDKEYITFIQKRARIVTFDCGNDIFEEGDEPKGIYIIISGMVKLQRSKPSFGIDQMESEEKDYQMNYTDFLISGEIIGELNCLTNKPMTYSATCKTVVETCFIPKNYLYEAFEQCSPHIEYKMWLKLGLSITAKKIREHLSYEDWNYKMQLKLCNVSVKDIPKNIKTGIYDETVIYVILIHGAVEDCQLRKAYKAPSLIPITCYQVQGTEDFTKVMIVQTSVDLKNFRWNTRKYVPSRKPSLPTSTTRLYKEGLQFETNIEIQQPSGLLDSIKEEMDFYTVT</sequence>
<keyword evidence="2" id="KW-0813">Transport</keyword>
<keyword evidence="7" id="KW-0472">Membrane</keyword>
<dbReference type="RefSeq" id="XP_038438733.1">
    <property type="nucleotide sequence ID" value="XM_038582805.1"/>
</dbReference>
<dbReference type="Gene3D" id="2.60.120.10">
    <property type="entry name" value="Jelly Rolls"/>
    <property type="match status" value="1"/>
</dbReference>
<dbReference type="Proteomes" id="UP000805418">
    <property type="component" value="Chromosome 33"/>
</dbReference>
<dbReference type="PANTHER" id="PTHR10110">
    <property type="entry name" value="SODIUM/HYDROGEN EXCHANGER"/>
    <property type="match status" value="1"/>
</dbReference>
<dbReference type="CDD" id="cd00038">
    <property type="entry name" value="CAP_ED"/>
    <property type="match status" value="1"/>
</dbReference>
<evidence type="ECO:0000256" key="1">
    <source>
        <dbReference type="ARBA" id="ARBA00004141"/>
    </source>
</evidence>
<evidence type="ECO:0000256" key="8">
    <source>
        <dbReference type="ARBA" id="ARBA00023201"/>
    </source>
</evidence>
<dbReference type="RefSeq" id="XP_038300841.1">
    <property type="nucleotide sequence ID" value="XM_038444913.1"/>
</dbReference>
<dbReference type="OrthoDB" id="441412at2759"/>
<dbReference type="GeneID" id="478563"/>
<reference evidence="9" key="1">
    <citation type="submission" date="2020-03" db="EMBL/GenBank/DDBJ databases">
        <title>Long-read based genome assembly of a Labrador retriever dog.</title>
        <authorList>
            <person name="Eory L."/>
            <person name="Zhang W."/>
            <person name="Schoenebeck J."/>
        </authorList>
    </citation>
    <scope>NUCLEOTIDE SEQUENCE [LARGE SCALE GENOMIC DNA]</scope>
    <source>
        <strain evidence="9">Labrador retriever</strain>
    </source>
</reference>
<evidence type="ECO:0000313" key="9">
    <source>
        <dbReference type="Ensembl" id="ENSCAFP00845040553.1"/>
    </source>
</evidence>
<dbReference type="SUPFAM" id="SSF51206">
    <property type="entry name" value="cAMP-binding domain-like"/>
    <property type="match status" value="1"/>
</dbReference>
<keyword evidence="4" id="KW-1133">Transmembrane helix</keyword>
<evidence type="ECO:0000256" key="3">
    <source>
        <dbReference type="ARBA" id="ARBA00022692"/>
    </source>
</evidence>
<name>A0A8I3QIZ2_CANLF</name>
<dbReference type="Ensembl" id="ENSCAFT00845051688.1">
    <property type="protein sequence ID" value="ENSCAFP00845040553.1"/>
    <property type="gene ID" value="ENSCAFG00845029039.1"/>
</dbReference>
<evidence type="ECO:0000256" key="4">
    <source>
        <dbReference type="ARBA" id="ARBA00022989"/>
    </source>
</evidence>
<organism evidence="9 10">
    <name type="scientific">Canis lupus familiaris</name>
    <name type="common">Dog</name>
    <name type="synonym">Canis familiaris</name>
    <dbReference type="NCBI Taxonomy" id="9615"/>
    <lineage>
        <taxon>Eukaryota</taxon>
        <taxon>Metazoa</taxon>
        <taxon>Chordata</taxon>
        <taxon>Craniata</taxon>
        <taxon>Vertebrata</taxon>
        <taxon>Euteleostomi</taxon>
        <taxon>Mammalia</taxon>
        <taxon>Eutheria</taxon>
        <taxon>Laurasiatheria</taxon>
        <taxon>Carnivora</taxon>
        <taxon>Caniformia</taxon>
        <taxon>Canidae</taxon>
        <taxon>Canis</taxon>
    </lineage>
</organism>
<dbReference type="InterPro" id="IPR006153">
    <property type="entry name" value="Cation/H_exchanger_TM"/>
</dbReference>
<keyword evidence="8" id="KW-0739">Sodium transport</keyword>
<dbReference type="CTD" id="285335"/>
<comment type="subcellular location">
    <subcellularLocation>
        <location evidence="1">Membrane</location>
        <topology evidence="1">Multi-pass membrane protein</topology>
    </subcellularLocation>
</comment>
<evidence type="ECO:0000256" key="2">
    <source>
        <dbReference type="ARBA" id="ARBA00022448"/>
    </source>
</evidence>
<dbReference type="AlphaFoldDB" id="A0A8I3QIZ2"/>
<keyword evidence="3" id="KW-0812">Transmembrane</keyword>
<dbReference type="InterPro" id="IPR014710">
    <property type="entry name" value="RmlC-like_jellyroll"/>
</dbReference>
<dbReference type="RefSeq" id="XP_013965620.1">
    <property type="nucleotide sequence ID" value="XM_014110145.3"/>
</dbReference>
<evidence type="ECO:0000256" key="7">
    <source>
        <dbReference type="ARBA" id="ARBA00023136"/>
    </source>
</evidence>
<evidence type="ECO:0000256" key="5">
    <source>
        <dbReference type="ARBA" id="ARBA00023053"/>
    </source>
</evidence>
<dbReference type="InterPro" id="IPR018422">
    <property type="entry name" value="Cation/H_exchanger_CPA1"/>
</dbReference>
<dbReference type="GO" id="GO:0016020">
    <property type="term" value="C:membrane"/>
    <property type="evidence" value="ECO:0007669"/>
    <property type="project" value="UniProtKB-SubCell"/>
</dbReference>
<dbReference type="InterPro" id="IPR027359">
    <property type="entry name" value="Volt_channel_dom_sf"/>
</dbReference>
<gene>
    <name evidence="9" type="primary">SLC9C1</name>
</gene>
<reference evidence="9" key="2">
    <citation type="submission" date="2025-08" db="UniProtKB">
        <authorList>
            <consortium name="Ensembl"/>
        </authorList>
    </citation>
    <scope>IDENTIFICATION</scope>
    <source>
        <strain evidence="9">Boxer</strain>
    </source>
</reference>
<dbReference type="Pfam" id="PF00999">
    <property type="entry name" value="Na_H_Exchanger"/>
    <property type="match status" value="1"/>
</dbReference>
<keyword evidence="5" id="KW-0915">Sodium</keyword>
<dbReference type="InterPro" id="IPR000595">
    <property type="entry name" value="cNMP-bd_dom"/>
</dbReference>
<dbReference type="FunFam" id="2.60.120.10:FF:000067">
    <property type="entry name" value="Solute carrier family 9 member C1"/>
    <property type="match status" value="1"/>
</dbReference>
<keyword evidence="10" id="KW-1185">Reference proteome</keyword>
<dbReference type="GO" id="GO:0015385">
    <property type="term" value="F:sodium:proton antiporter activity"/>
    <property type="evidence" value="ECO:0007669"/>
    <property type="project" value="InterPro"/>
</dbReference>
<dbReference type="PANTHER" id="PTHR10110:SF87">
    <property type="entry name" value="SODIUM_HYDROGEN EXCHANGER 10"/>
    <property type="match status" value="1"/>
</dbReference>
<accession>A0A8I3QIZ2</accession>
<evidence type="ECO:0000256" key="6">
    <source>
        <dbReference type="ARBA" id="ARBA00023065"/>
    </source>
</evidence>
<dbReference type="Pfam" id="PF00027">
    <property type="entry name" value="cNMP_binding"/>
    <property type="match status" value="1"/>
</dbReference>
<dbReference type="PROSITE" id="PS50042">
    <property type="entry name" value="CNMP_BINDING_3"/>
    <property type="match status" value="1"/>
</dbReference>